<dbReference type="Pfam" id="PF00175">
    <property type="entry name" value="NAD_binding_1"/>
    <property type="match status" value="1"/>
</dbReference>
<dbReference type="SUPFAM" id="SSF52343">
    <property type="entry name" value="Ferredoxin reductase-like, C-terminal NADP-linked domain"/>
    <property type="match status" value="1"/>
</dbReference>
<dbReference type="PROSITE" id="PS51085">
    <property type="entry name" value="2FE2S_FER_2"/>
    <property type="match status" value="1"/>
</dbReference>
<keyword evidence="2" id="KW-0479">Metal-binding</keyword>
<accession>A0A557R2L5</accession>
<comment type="caution">
    <text evidence="6">The sequence shown here is derived from an EMBL/GenBank/DDBJ whole genome shotgun (WGS) entry which is preliminary data.</text>
</comment>
<comment type="cofactor">
    <cofactor evidence="3">
        <name>[2Fe-2S] cluster</name>
        <dbReference type="ChEBI" id="CHEBI:190135"/>
    </cofactor>
</comment>
<dbReference type="InterPro" id="IPR012675">
    <property type="entry name" value="Beta-grasp_dom_sf"/>
</dbReference>
<evidence type="ECO:0000313" key="6">
    <source>
        <dbReference type="EMBL" id="TVO59382.1"/>
    </source>
</evidence>
<dbReference type="PRINTS" id="PR00410">
    <property type="entry name" value="PHEHYDRXLASE"/>
</dbReference>
<protein>
    <submittedName>
        <fullName evidence="6">CDP-6-deoxy-delta-3,4-glucoseen reductase</fullName>
    </submittedName>
</protein>
<dbReference type="Gene3D" id="3.10.20.30">
    <property type="match status" value="1"/>
</dbReference>
<dbReference type="InterPro" id="IPR001041">
    <property type="entry name" value="2Fe-2S_ferredoxin-type"/>
</dbReference>
<dbReference type="Pfam" id="PF00111">
    <property type="entry name" value="Fer2"/>
    <property type="match status" value="1"/>
</dbReference>
<dbReference type="CDD" id="cd00207">
    <property type="entry name" value="fer2"/>
    <property type="match status" value="1"/>
</dbReference>
<gene>
    <name evidence="6" type="ORF">FHP91_01305</name>
</gene>
<dbReference type="InterPro" id="IPR008333">
    <property type="entry name" value="Cbr1-like_FAD-bd_dom"/>
</dbReference>
<dbReference type="InterPro" id="IPR017938">
    <property type="entry name" value="Riboflavin_synthase-like_b-brl"/>
</dbReference>
<feature type="domain" description="2Fe-2S ferredoxin-type" evidence="4">
    <location>
        <begin position="3"/>
        <end position="93"/>
    </location>
</feature>
<dbReference type="PANTHER" id="PTHR47354">
    <property type="entry name" value="NADH OXIDOREDUCTASE HCR"/>
    <property type="match status" value="1"/>
</dbReference>
<dbReference type="GO" id="GO:0016491">
    <property type="term" value="F:oxidoreductase activity"/>
    <property type="evidence" value="ECO:0007669"/>
    <property type="project" value="InterPro"/>
</dbReference>
<dbReference type="SUPFAM" id="SSF54292">
    <property type="entry name" value="2Fe-2S ferredoxin-like"/>
    <property type="match status" value="1"/>
</dbReference>
<dbReference type="PANTHER" id="PTHR47354:SF5">
    <property type="entry name" value="PROTEIN RFBI"/>
    <property type="match status" value="1"/>
</dbReference>
<dbReference type="CDD" id="cd06189">
    <property type="entry name" value="flavin_oxioreductase"/>
    <property type="match status" value="1"/>
</dbReference>
<dbReference type="AlphaFoldDB" id="A0A557R2L5"/>
<dbReference type="InterPro" id="IPR006058">
    <property type="entry name" value="2Fe2S_fd_BS"/>
</dbReference>
<keyword evidence="2" id="KW-0408">Iron</keyword>
<dbReference type="InterPro" id="IPR039261">
    <property type="entry name" value="FNR_nucleotide-bd"/>
</dbReference>
<dbReference type="Proteomes" id="UP000319502">
    <property type="component" value="Unassembled WGS sequence"/>
</dbReference>
<keyword evidence="2" id="KW-0001">2Fe-2S</keyword>
<comment type="cofactor">
    <cofactor evidence="1">
        <name>FAD</name>
        <dbReference type="ChEBI" id="CHEBI:57692"/>
    </cofactor>
</comment>
<dbReference type="Pfam" id="PF00970">
    <property type="entry name" value="FAD_binding_6"/>
    <property type="match status" value="1"/>
</dbReference>
<keyword evidence="2" id="KW-0411">Iron-sulfur</keyword>
<organism evidence="6 7">
    <name type="scientific">Denitromonas halophila</name>
    <dbReference type="NCBI Taxonomy" id="1629404"/>
    <lineage>
        <taxon>Bacteria</taxon>
        <taxon>Pseudomonadati</taxon>
        <taxon>Pseudomonadota</taxon>
        <taxon>Betaproteobacteria</taxon>
        <taxon>Rhodocyclales</taxon>
        <taxon>Zoogloeaceae</taxon>
        <taxon>Denitromonas</taxon>
    </lineage>
</organism>
<dbReference type="SUPFAM" id="SSF63380">
    <property type="entry name" value="Riboflavin synthase domain-like"/>
    <property type="match status" value="1"/>
</dbReference>
<dbReference type="InterPro" id="IPR017927">
    <property type="entry name" value="FAD-bd_FR_type"/>
</dbReference>
<evidence type="ECO:0000256" key="1">
    <source>
        <dbReference type="ARBA" id="ARBA00001974"/>
    </source>
</evidence>
<dbReference type="PRINTS" id="PR00371">
    <property type="entry name" value="FPNCR"/>
</dbReference>
<reference evidence="6 7" key="1">
    <citation type="submission" date="2019-07" db="EMBL/GenBank/DDBJ databases">
        <title>The pathways for chlorine oxyanion respiration interact through the shared metabolite chlorate.</title>
        <authorList>
            <person name="Barnum T.P."/>
            <person name="Cheng Y."/>
            <person name="Hill K.A."/>
            <person name="Lucas L.N."/>
            <person name="Carlson H.K."/>
            <person name="Coates J.D."/>
        </authorList>
    </citation>
    <scope>NUCLEOTIDE SEQUENCE [LARGE SCALE GENOMIC DNA]</scope>
    <source>
        <strain evidence="6 7">SFB-3</strain>
    </source>
</reference>
<dbReference type="InterPro" id="IPR050415">
    <property type="entry name" value="MRET"/>
</dbReference>
<dbReference type="Gene3D" id="2.40.30.10">
    <property type="entry name" value="Translation factors"/>
    <property type="match status" value="1"/>
</dbReference>
<dbReference type="InterPro" id="IPR036010">
    <property type="entry name" value="2Fe-2S_ferredoxin-like_sf"/>
</dbReference>
<name>A0A557R2L5_9RHOO</name>
<dbReference type="InterPro" id="IPR001709">
    <property type="entry name" value="Flavoprot_Pyr_Nucl_cyt_Rdtase"/>
</dbReference>
<dbReference type="GO" id="GO:0051537">
    <property type="term" value="F:2 iron, 2 sulfur cluster binding"/>
    <property type="evidence" value="ECO:0007669"/>
    <property type="project" value="UniProtKB-KW"/>
</dbReference>
<sequence>MSFQLNILPGDHVVAIAEDQTLLDAAAAAGLLLPHSCRDGVCGACKGKILEGTVDYGQHGPQTLTDEEKAAGLALFCCATPRSDLSIECRTVNRADDIPIKKLPCRVQEMTLAAPDVMVLKVKLPATEAFAFRAGQYIDFLLPGGKRRSFSIANPPSNADHLELHIRHVPDGAFTGQVFSTMKVRDILRFEGPLGSFFLREDSTKPIVLLAGGTGFAPIKGLIEHAIATGLTRPMTLYWGARDRAGLYLHDMASAWAEAHSWFKFVPVLSDNIPSEPWTGRTGLVHQAVMADLPDLSGHQVYACGAPVMIDAAHQDFTQQCGLPDDEFFADAFTYALESQA</sequence>
<feature type="domain" description="FAD-binding FR-type" evidence="5">
    <location>
        <begin position="100"/>
        <end position="200"/>
    </location>
</feature>
<dbReference type="RefSeq" id="WP_144307897.1">
    <property type="nucleotide sequence ID" value="NZ_VMNK01000002.1"/>
</dbReference>
<keyword evidence="7" id="KW-1185">Reference proteome</keyword>
<dbReference type="PROSITE" id="PS51384">
    <property type="entry name" value="FAD_FR"/>
    <property type="match status" value="1"/>
</dbReference>
<dbReference type="PROSITE" id="PS00197">
    <property type="entry name" value="2FE2S_FER_1"/>
    <property type="match status" value="1"/>
</dbReference>
<evidence type="ECO:0000256" key="2">
    <source>
        <dbReference type="ARBA" id="ARBA00022714"/>
    </source>
</evidence>
<dbReference type="EMBL" id="VMNK01000002">
    <property type="protein sequence ID" value="TVO59382.1"/>
    <property type="molecule type" value="Genomic_DNA"/>
</dbReference>
<evidence type="ECO:0000256" key="3">
    <source>
        <dbReference type="ARBA" id="ARBA00034078"/>
    </source>
</evidence>
<dbReference type="OrthoDB" id="9806195at2"/>
<dbReference type="InterPro" id="IPR001433">
    <property type="entry name" value="OxRdtase_FAD/NAD-bd"/>
</dbReference>
<dbReference type="Gene3D" id="3.40.50.80">
    <property type="entry name" value="Nucleotide-binding domain of ferredoxin-NADP reductase (FNR) module"/>
    <property type="match status" value="1"/>
</dbReference>
<evidence type="ECO:0000259" key="4">
    <source>
        <dbReference type="PROSITE" id="PS51085"/>
    </source>
</evidence>
<evidence type="ECO:0000259" key="5">
    <source>
        <dbReference type="PROSITE" id="PS51384"/>
    </source>
</evidence>
<proteinExistence type="predicted"/>
<evidence type="ECO:0000313" key="7">
    <source>
        <dbReference type="Proteomes" id="UP000319502"/>
    </source>
</evidence>